<keyword evidence="2 6" id="KW-0813">Transport</keyword>
<evidence type="ECO:0000313" key="7">
    <source>
        <dbReference type="EMBL" id="CAC5409717.1"/>
    </source>
</evidence>
<dbReference type="InterPro" id="IPR036458">
    <property type="entry name" value="Na:dicarbo_symporter_sf"/>
</dbReference>
<gene>
    <name evidence="7" type="ORF">MCOR_42968</name>
</gene>
<keyword evidence="4 6" id="KW-1133">Transmembrane helix</keyword>
<keyword evidence="8" id="KW-1185">Reference proteome</keyword>
<dbReference type="Gene3D" id="1.10.3860.10">
    <property type="entry name" value="Sodium:dicarboxylate symporter"/>
    <property type="match status" value="1"/>
</dbReference>
<feature type="transmembrane region" description="Helical" evidence="6">
    <location>
        <begin position="268"/>
        <end position="294"/>
    </location>
</feature>
<dbReference type="PANTHER" id="PTHR11958:SF63">
    <property type="entry name" value="AMINO ACID TRANSPORTER"/>
    <property type="match status" value="1"/>
</dbReference>
<dbReference type="GO" id="GO:0005313">
    <property type="term" value="F:L-glutamate transmembrane transporter activity"/>
    <property type="evidence" value="ECO:0007669"/>
    <property type="project" value="TreeGrafter"/>
</dbReference>
<dbReference type="InterPro" id="IPR001991">
    <property type="entry name" value="Na-dicarboxylate_symporter"/>
</dbReference>
<evidence type="ECO:0000256" key="5">
    <source>
        <dbReference type="ARBA" id="ARBA00023136"/>
    </source>
</evidence>
<dbReference type="EMBL" id="CACVKT020007646">
    <property type="protein sequence ID" value="CAC5409717.1"/>
    <property type="molecule type" value="Genomic_DNA"/>
</dbReference>
<feature type="transmembrane region" description="Helical" evidence="6">
    <location>
        <begin position="404"/>
        <end position="426"/>
    </location>
</feature>
<dbReference type="AlphaFoldDB" id="A0A6J8DPP7"/>
<keyword evidence="3 6" id="KW-0812">Transmembrane</keyword>
<feature type="transmembrane region" description="Helical" evidence="6">
    <location>
        <begin position="380"/>
        <end position="398"/>
    </location>
</feature>
<accession>A0A6J8DPP7</accession>
<feature type="transmembrane region" description="Helical" evidence="6">
    <location>
        <begin position="224"/>
        <end position="248"/>
    </location>
</feature>
<feature type="transmembrane region" description="Helical" evidence="6">
    <location>
        <begin position="195"/>
        <end position="212"/>
    </location>
</feature>
<dbReference type="InterPro" id="IPR050746">
    <property type="entry name" value="DAACS"/>
</dbReference>
<dbReference type="GO" id="GO:0015175">
    <property type="term" value="F:neutral L-amino acid transmembrane transporter activity"/>
    <property type="evidence" value="ECO:0007669"/>
    <property type="project" value="TreeGrafter"/>
</dbReference>
<evidence type="ECO:0000256" key="4">
    <source>
        <dbReference type="ARBA" id="ARBA00022989"/>
    </source>
</evidence>
<dbReference type="Proteomes" id="UP000507470">
    <property type="component" value="Unassembled WGS sequence"/>
</dbReference>
<organism evidence="7 8">
    <name type="scientific">Mytilus coruscus</name>
    <name type="common">Sea mussel</name>
    <dbReference type="NCBI Taxonomy" id="42192"/>
    <lineage>
        <taxon>Eukaryota</taxon>
        <taxon>Metazoa</taxon>
        <taxon>Spiralia</taxon>
        <taxon>Lophotrochozoa</taxon>
        <taxon>Mollusca</taxon>
        <taxon>Bivalvia</taxon>
        <taxon>Autobranchia</taxon>
        <taxon>Pteriomorphia</taxon>
        <taxon>Mytilida</taxon>
        <taxon>Mytiloidea</taxon>
        <taxon>Mytilidae</taxon>
        <taxon>Mytilinae</taxon>
        <taxon>Mytilus</taxon>
    </lineage>
</organism>
<evidence type="ECO:0000313" key="8">
    <source>
        <dbReference type="Proteomes" id="UP000507470"/>
    </source>
</evidence>
<dbReference type="PRINTS" id="PR00173">
    <property type="entry name" value="EDTRNSPORT"/>
</dbReference>
<evidence type="ECO:0000256" key="2">
    <source>
        <dbReference type="ARBA" id="ARBA00022448"/>
    </source>
</evidence>
<name>A0A6J8DPP7_MYTCO</name>
<feature type="transmembrane region" description="Helical" evidence="6">
    <location>
        <begin position="54"/>
        <end position="76"/>
    </location>
</feature>
<dbReference type="OrthoDB" id="5877963at2759"/>
<keyword evidence="5 6" id="KW-0472">Membrane</keyword>
<feature type="transmembrane region" description="Helical" evidence="6">
    <location>
        <begin position="88"/>
        <end position="113"/>
    </location>
</feature>
<comment type="subcellular location">
    <subcellularLocation>
        <location evidence="1 6">Membrane</location>
        <topology evidence="1 6">Multi-pass membrane protein</topology>
    </subcellularLocation>
</comment>
<dbReference type="SUPFAM" id="SSF118215">
    <property type="entry name" value="Proton glutamate symport protein"/>
    <property type="match status" value="1"/>
</dbReference>
<sequence length="498" mass="54187">MASSDKSCLYFIKTNLLVILTLIGVIIGFAIGISVRELHPSTDALMWIGILGELYLNVIKMMIVPLVASSIISGTASLDPRFNGKISLVGISFILITNFFGTILGTVLCVVINPGGRSSQLGTVSAAKTNIQTQDVFADLLRNILPENLVAATFRVTMTKYEIGDRIVNTTTNGTHSQDVINFIKSKKLGTSNSVNMLGILVISSFFGMATAATGKIGRPFYKFFYAATEIVLVILEKILWLTPIGVASLIMREVAGADDLQGNFMRLGIFIGTFMLGQIIALFIVLPIIYVVIVRRNPLKFFASLAEPMLIVLATTLTSIAMPESLRKLEGPYNKIDKRVTRFIVPLNAAIGRTGSCIFLSASCVFISQLENQDQNAGSIVLIVLLVTLMSFAVPSIPSGSLVTIIILLSAIGIPPEAASLLFAFDWFSDRMRSVTNIYFQCLTSAVTHKVCKSSLRSIYDNGKADMHGDIEGETIIPMVDENEKEQIETRAEFISV</sequence>
<proteinExistence type="inferred from homology"/>
<dbReference type="PANTHER" id="PTHR11958">
    <property type="entry name" value="SODIUM/DICARBOXYLATE SYMPORTER-RELATED"/>
    <property type="match status" value="1"/>
</dbReference>
<evidence type="ECO:0000256" key="3">
    <source>
        <dbReference type="ARBA" id="ARBA00022692"/>
    </source>
</evidence>
<feature type="transmembrane region" description="Helical" evidence="6">
    <location>
        <begin position="12"/>
        <end position="34"/>
    </location>
</feature>
<protein>
    <recommendedName>
        <fullName evidence="6">Amino acid transporter</fullName>
    </recommendedName>
</protein>
<keyword evidence="6" id="KW-0769">Symport</keyword>
<feature type="transmembrane region" description="Helical" evidence="6">
    <location>
        <begin position="344"/>
        <end position="368"/>
    </location>
</feature>
<evidence type="ECO:0000256" key="6">
    <source>
        <dbReference type="RuleBase" id="RU361216"/>
    </source>
</evidence>
<dbReference type="GO" id="GO:0015501">
    <property type="term" value="F:glutamate:sodium symporter activity"/>
    <property type="evidence" value="ECO:0007669"/>
    <property type="project" value="TreeGrafter"/>
</dbReference>
<reference evidence="7 8" key="1">
    <citation type="submission" date="2020-06" db="EMBL/GenBank/DDBJ databases">
        <authorList>
            <person name="Li R."/>
            <person name="Bekaert M."/>
        </authorList>
    </citation>
    <scope>NUCLEOTIDE SEQUENCE [LARGE SCALE GENOMIC DNA]</scope>
    <source>
        <strain evidence="8">wild</strain>
    </source>
</reference>
<evidence type="ECO:0000256" key="1">
    <source>
        <dbReference type="ARBA" id="ARBA00004141"/>
    </source>
</evidence>
<feature type="transmembrane region" description="Helical" evidence="6">
    <location>
        <begin position="306"/>
        <end position="324"/>
    </location>
</feature>
<dbReference type="GO" id="GO:0005886">
    <property type="term" value="C:plasma membrane"/>
    <property type="evidence" value="ECO:0007669"/>
    <property type="project" value="TreeGrafter"/>
</dbReference>
<dbReference type="Pfam" id="PF00375">
    <property type="entry name" value="SDF"/>
    <property type="match status" value="1"/>
</dbReference>
<comment type="similarity">
    <text evidence="6">Belongs to the dicarboxylate/amino acid:cation symporter (DAACS) (TC 2.A.23) family.</text>
</comment>